<accession>A0A2Z7BAF9</accession>
<sequence length="302" mass="33635">MVVDLIGIYGLKGPYCTLTTTDWFLQALSVIPRGSWGDVARRFTMIRSPRCMHSIGSIATLDLPMVVDLIGIYGLKGPYCTLTTTDWFLQALSVIPRGSWGDVARRFTMIRSAALLLCLNFLSLPSCLIAFPTSNSLSIRSSHDQHAEMLARLEELEAHRAREEGEAKARREALEAQLAVEKEAHEVDKVAWALLEAELEEVKARAGQEAERLKIEFREEFLKSSEFDTLLGKKVGGYFKNGFRGCLAQWRANGYSEEEHPASFLDVQQAIIEMADEEEEGEEEEEDEGDGTDATSPSSPPS</sequence>
<feature type="region of interest" description="Disordered" evidence="2">
    <location>
        <begin position="269"/>
        <end position="302"/>
    </location>
</feature>
<dbReference type="Proteomes" id="UP000250235">
    <property type="component" value="Unassembled WGS sequence"/>
</dbReference>
<feature type="coiled-coil region" evidence="1">
    <location>
        <begin position="146"/>
        <end position="216"/>
    </location>
</feature>
<dbReference type="AlphaFoldDB" id="A0A2Z7BAF9"/>
<reference evidence="3 4" key="1">
    <citation type="journal article" date="2015" name="Proc. Natl. Acad. Sci. U.S.A.">
        <title>The resurrection genome of Boea hygrometrica: A blueprint for survival of dehydration.</title>
        <authorList>
            <person name="Xiao L."/>
            <person name="Yang G."/>
            <person name="Zhang L."/>
            <person name="Yang X."/>
            <person name="Zhao S."/>
            <person name="Ji Z."/>
            <person name="Zhou Q."/>
            <person name="Hu M."/>
            <person name="Wang Y."/>
            <person name="Chen M."/>
            <person name="Xu Y."/>
            <person name="Jin H."/>
            <person name="Xiao X."/>
            <person name="Hu G."/>
            <person name="Bao F."/>
            <person name="Hu Y."/>
            <person name="Wan P."/>
            <person name="Li L."/>
            <person name="Deng X."/>
            <person name="Kuang T."/>
            <person name="Xiang C."/>
            <person name="Zhu J.K."/>
            <person name="Oliver M.J."/>
            <person name="He Y."/>
        </authorList>
    </citation>
    <scope>NUCLEOTIDE SEQUENCE [LARGE SCALE GENOMIC DNA]</scope>
    <source>
        <strain evidence="4">cv. XS01</strain>
    </source>
</reference>
<evidence type="ECO:0000256" key="1">
    <source>
        <dbReference type="SAM" id="Coils"/>
    </source>
</evidence>
<keyword evidence="4" id="KW-1185">Reference proteome</keyword>
<name>A0A2Z7BAF9_9LAMI</name>
<gene>
    <name evidence="3" type="ORF">F511_06699</name>
</gene>
<evidence type="ECO:0000313" key="4">
    <source>
        <dbReference type="Proteomes" id="UP000250235"/>
    </source>
</evidence>
<organism evidence="3 4">
    <name type="scientific">Dorcoceras hygrometricum</name>
    <dbReference type="NCBI Taxonomy" id="472368"/>
    <lineage>
        <taxon>Eukaryota</taxon>
        <taxon>Viridiplantae</taxon>
        <taxon>Streptophyta</taxon>
        <taxon>Embryophyta</taxon>
        <taxon>Tracheophyta</taxon>
        <taxon>Spermatophyta</taxon>
        <taxon>Magnoliopsida</taxon>
        <taxon>eudicotyledons</taxon>
        <taxon>Gunneridae</taxon>
        <taxon>Pentapetalae</taxon>
        <taxon>asterids</taxon>
        <taxon>lamiids</taxon>
        <taxon>Lamiales</taxon>
        <taxon>Gesneriaceae</taxon>
        <taxon>Didymocarpoideae</taxon>
        <taxon>Trichosporeae</taxon>
        <taxon>Loxocarpinae</taxon>
        <taxon>Dorcoceras</taxon>
    </lineage>
</organism>
<evidence type="ECO:0000313" key="3">
    <source>
        <dbReference type="EMBL" id="KZV28779.1"/>
    </source>
</evidence>
<feature type="compositionally biased region" description="Acidic residues" evidence="2">
    <location>
        <begin position="274"/>
        <end position="291"/>
    </location>
</feature>
<protein>
    <submittedName>
        <fullName evidence="3">Uncharacterized protein</fullName>
    </submittedName>
</protein>
<feature type="compositionally biased region" description="Polar residues" evidence="2">
    <location>
        <begin position="293"/>
        <end position="302"/>
    </location>
</feature>
<keyword evidence="1" id="KW-0175">Coiled coil</keyword>
<dbReference type="EMBL" id="KV010005">
    <property type="protein sequence ID" value="KZV28779.1"/>
    <property type="molecule type" value="Genomic_DNA"/>
</dbReference>
<proteinExistence type="predicted"/>
<evidence type="ECO:0000256" key="2">
    <source>
        <dbReference type="SAM" id="MobiDB-lite"/>
    </source>
</evidence>